<dbReference type="AlphaFoldDB" id="A0A1B7MQT2"/>
<reference evidence="2 3" key="1">
    <citation type="submission" date="2016-06" db="EMBL/GenBank/DDBJ databases">
        <title>Comparative genomics of the ectomycorrhizal sister species Rhizopogon vinicolor and Rhizopogon vesiculosus (Basidiomycota: Boletales) reveals a divergence of the mating type B locus.</title>
        <authorList>
            <consortium name="DOE Joint Genome Institute"/>
            <person name="Mujic A.B."/>
            <person name="Kuo A."/>
            <person name="Tritt A."/>
            <person name="Lipzen A."/>
            <person name="Chen C."/>
            <person name="Johnson J."/>
            <person name="Sharma A."/>
            <person name="Barry K."/>
            <person name="Grigoriev I.V."/>
            <person name="Spatafora J.W."/>
        </authorList>
    </citation>
    <scope>NUCLEOTIDE SEQUENCE [LARGE SCALE GENOMIC DNA]</scope>
    <source>
        <strain evidence="2 3">AM-OR11-026</strain>
    </source>
</reference>
<dbReference type="Proteomes" id="UP000092154">
    <property type="component" value="Unassembled WGS sequence"/>
</dbReference>
<gene>
    <name evidence="2" type="ORF">K503DRAFT_405733</name>
</gene>
<proteinExistence type="predicted"/>
<dbReference type="InParanoid" id="A0A1B7MQT2"/>
<keyword evidence="3" id="KW-1185">Reference proteome</keyword>
<accession>A0A1B7MQT2</accession>
<feature type="compositionally biased region" description="Pro residues" evidence="1">
    <location>
        <begin position="58"/>
        <end position="68"/>
    </location>
</feature>
<sequence>MLYIDRHISIGQLVEVYQAKTLYRSRGLHRLRRTSHQPRTCPRGGTLLHSLQERQSSPPAPTPWPFSS</sequence>
<protein>
    <submittedName>
        <fullName evidence="2">Uncharacterized protein</fullName>
    </submittedName>
</protein>
<dbReference type="EMBL" id="KV448549">
    <property type="protein sequence ID" value="OAX34947.1"/>
    <property type="molecule type" value="Genomic_DNA"/>
</dbReference>
<evidence type="ECO:0000313" key="3">
    <source>
        <dbReference type="Proteomes" id="UP000092154"/>
    </source>
</evidence>
<evidence type="ECO:0000313" key="2">
    <source>
        <dbReference type="EMBL" id="OAX34947.1"/>
    </source>
</evidence>
<organism evidence="2 3">
    <name type="scientific">Rhizopogon vinicolor AM-OR11-026</name>
    <dbReference type="NCBI Taxonomy" id="1314800"/>
    <lineage>
        <taxon>Eukaryota</taxon>
        <taxon>Fungi</taxon>
        <taxon>Dikarya</taxon>
        <taxon>Basidiomycota</taxon>
        <taxon>Agaricomycotina</taxon>
        <taxon>Agaricomycetes</taxon>
        <taxon>Agaricomycetidae</taxon>
        <taxon>Boletales</taxon>
        <taxon>Suillineae</taxon>
        <taxon>Rhizopogonaceae</taxon>
        <taxon>Rhizopogon</taxon>
    </lineage>
</organism>
<name>A0A1B7MQT2_9AGAM</name>
<feature type="region of interest" description="Disordered" evidence="1">
    <location>
        <begin position="33"/>
        <end position="68"/>
    </location>
</feature>
<evidence type="ECO:0000256" key="1">
    <source>
        <dbReference type="SAM" id="MobiDB-lite"/>
    </source>
</evidence>